<dbReference type="InterPro" id="IPR047112">
    <property type="entry name" value="RecG/Mfd"/>
</dbReference>
<comment type="similarity">
    <text evidence="1 15">Belongs to the helicase family. RecG subfamily.</text>
</comment>
<evidence type="ECO:0000259" key="18">
    <source>
        <dbReference type="PROSITE" id="PS51194"/>
    </source>
</evidence>
<dbReference type="InterPro" id="IPR033454">
    <property type="entry name" value="RecG_wedge"/>
</dbReference>
<dbReference type="SMART" id="SM00490">
    <property type="entry name" value="HELICc"/>
    <property type="match status" value="1"/>
</dbReference>
<evidence type="ECO:0000256" key="8">
    <source>
        <dbReference type="ARBA" id="ARBA00023125"/>
    </source>
</evidence>
<dbReference type="Pfam" id="PF00271">
    <property type="entry name" value="Helicase_C"/>
    <property type="match status" value="1"/>
</dbReference>
<evidence type="ECO:0000256" key="13">
    <source>
        <dbReference type="ARBA" id="ARBA00034808"/>
    </source>
</evidence>
<dbReference type="InterPro" id="IPR011545">
    <property type="entry name" value="DEAD/DEAH_box_helicase_dom"/>
</dbReference>
<dbReference type="InterPro" id="IPR014001">
    <property type="entry name" value="Helicase_ATP-bd"/>
</dbReference>
<feature type="compositionally biased region" description="Low complexity" evidence="16">
    <location>
        <begin position="508"/>
        <end position="530"/>
    </location>
</feature>
<dbReference type="Pfam" id="PF00270">
    <property type="entry name" value="DEAD"/>
    <property type="match status" value="1"/>
</dbReference>
<keyword evidence="10 15" id="KW-0234">DNA repair</keyword>
<feature type="domain" description="Helicase C-terminal" evidence="18">
    <location>
        <begin position="477"/>
        <end position="670"/>
    </location>
</feature>
<evidence type="ECO:0000256" key="3">
    <source>
        <dbReference type="ARBA" id="ARBA00022741"/>
    </source>
</evidence>
<keyword evidence="4 15" id="KW-0227">DNA damage</keyword>
<keyword evidence="5 15" id="KW-0378">Hydrolase</keyword>
<organism evidence="19 20">
    <name type="scientific">Actinocorallia aurantiaca</name>
    <dbReference type="NCBI Taxonomy" id="46204"/>
    <lineage>
        <taxon>Bacteria</taxon>
        <taxon>Bacillati</taxon>
        <taxon>Actinomycetota</taxon>
        <taxon>Actinomycetes</taxon>
        <taxon>Streptosporangiales</taxon>
        <taxon>Thermomonosporaceae</taxon>
        <taxon>Actinocorallia</taxon>
    </lineage>
</organism>
<evidence type="ECO:0000256" key="5">
    <source>
        <dbReference type="ARBA" id="ARBA00022801"/>
    </source>
</evidence>
<keyword evidence="11" id="KW-0413">Isomerase</keyword>
<dbReference type="InterPro" id="IPR001650">
    <property type="entry name" value="Helicase_C-like"/>
</dbReference>
<feature type="region of interest" description="Disordered" evidence="16">
    <location>
        <begin position="508"/>
        <end position="534"/>
    </location>
</feature>
<dbReference type="NCBIfam" id="NF008167">
    <property type="entry name" value="PRK10917.2-1"/>
    <property type="match status" value="1"/>
</dbReference>
<dbReference type="Gene3D" id="2.40.50.140">
    <property type="entry name" value="Nucleic acid-binding proteins"/>
    <property type="match status" value="1"/>
</dbReference>
<dbReference type="InterPro" id="IPR004609">
    <property type="entry name" value="ATP-dep_DNA_helicase_RecG"/>
</dbReference>
<evidence type="ECO:0000256" key="10">
    <source>
        <dbReference type="ARBA" id="ARBA00023204"/>
    </source>
</evidence>
<evidence type="ECO:0000259" key="17">
    <source>
        <dbReference type="PROSITE" id="PS51192"/>
    </source>
</evidence>
<evidence type="ECO:0000256" key="14">
    <source>
        <dbReference type="ARBA" id="ARBA00048988"/>
    </source>
</evidence>
<dbReference type="InterPro" id="IPR027417">
    <property type="entry name" value="P-loop_NTPase"/>
</dbReference>
<accession>A0ABN3U839</accession>
<dbReference type="InterPro" id="IPR012340">
    <property type="entry name" value="NA-bd_OB-fold"/>
</dbReference>
<dbReference type="Pfam" id="PF17191">
    <property type="entry name" value="RecG_wedge"/>
    <property type="match status" value="1"/>
</dbReference>
<comment type="catalytic activity">
    <reaction evidence="12 15">
        <text>Couples ATP hydrolysis with the unwinding of duplex DNA by translocating in the 3'-5' direction.</text>
        <dbReference type="EC" id="5.6.2.4"/>
    </reaction>
</comment>
<evidence type="ECO:0000256" key="4">
    <source>
        <dbReference type="ARBA" id="ARBA00022763"/>
    </source>
</evidence>
<evidence type="ECO:0000256" key="12">
    <source>
        <dbReference type="ARBA" id="ARBA00034617"/>
    </source>
</evidence>
<evidence type="ECO:0000313" key="19">
    <source>
        <dbReference type="EMBL" id="GAA2726243.1"/>
    </source>
</evidence>
<evidence type="ECO:0000256" key="2">
    <source>
        <dbReference type="ARBA" id="ARBA00017846"/>
    </source>
</evidence>
<protein>
    <recommendedName>
        <fullName evidence="2 15">ATP-dependent DNA helicase RecG</fullName>
        <ecNumber evidence="13 15">5.6.2.4</ecNumber>
    </recommendedName>
</protein>
<name>A0ABN3U839_9ACTN</name>
<dbReference type="CDD" id="cd04488">
    <property type="entry name" value="RecG_wedge_OBF"/>
    <property type="match status" value="1"/>
</dbReference>
<dbReference type="PROSITE" id="PS51194">
    <property type="entry name" value="HELICASE_CTER"/>
    <property type="match status" value="1"/>
</dbReference>
<dbReference type="EC" id="5.6.2.4" evidence="13 15"/>
<keyword evidence="3 15" id="KW-0547">Nucleotide-binding</keyword>
<dbReference type="Proteomes" id="UP001501842">
    <property type="component" value="Unassembled WGS sequence"/>
</dbReference>
<dbReference type="NCBIfam" id="TIGR00643">
    <property type="entry name" value="recG"/>
    <property type="match status" value="1"/>
</dbReference>
<evidence type="ECO:0000256" key="6">
    <source>
        <dbReference type="ARBA" id="ARBA00022806"/>
    </source>
</evidence>
<dbReference type="PANTHER" id="PTHR47964:SF1">
    <property type="entry name" value="ATP-DEPENDENT DNA HELICASE HOMOLOG RECG, CHLOROPLASTIC"/>
    <property type="match status" value="1"/>
</dbReference>
<dbReference type="PANTHER" id="PTHR47964">
    <property type="entry name" value="ATP-DEPENDENT DNA HELICASE HOMOLOG RECG, CHLOROPLASTIC"/>
    <property type="match status" value="1"/>
</dbReference>
<dbReference type="SMART" id="SM00487">
    <property type="entry name" value="DEXDc"/>
    <property type="match status" value="1"/>
</dbReference>
<comment type="function">
    <text evidence="15">Plays a critical role in recombination and DNA repair. Helps process Holliday junction intermediates to mature products by catalyzing branch migration. Has replication fork regression activity, unwinds stalled or blocked replication forks to make a HJ that can be resolved. Has a DNA unwinding activity characteristic of a DNA helicase with 3'-5' polarity.</text>
</comment>
<feature type="domain" description="Helicase ATP-binding" evidence="17">
    <location>
        <begin position="281"/>
        <end position="455"/>
    </location>
</feature>
<evidence type="ECO:0000256" key="9">
    <source>
        <dbReference type="ARBA" id="ARBA00023172"/>
    </source>
</evidence>
<dbReference type="Gene3D" id="3.40.50.300">
    <property type="entry name" value="P-loop containing nucleotide triphosphate hydrolases"/>
    <property type="match status" value="2"/>
</dbReference>
<evidence type="ECO:0000256" key="16">
    <source>
        <dbReference type="SAM" id="MobiDB-lite"/>
    </source>
</evidence>
<dbReference type="SUPFAM" id="SSF52540">
    <property type="entry name" value="P-loop containing nucleoside triphosphate hydrolases"/>
    <property type="match status" value="2"/>
</dbReference>
<dbReference type="InterPro" id="IPR045562">
    <property type="entry name" value="RecG_dom3_C"/>
</dbReference>
<reference evidence="19 20" key="1">
    <citation type="journal article" date="2019" name="Int. J. Syst. Evol. Microbiol.">
        <title>The Global Catalogue of Microorganisms (GCM) 10K type strain sequencing project: providing services to taxonomists for standard genome sequencing and annotation.</title>
        <authorList>
            <consortium name="The Broad Institute Genomics Platform"/>
            <consortium name="The Broad Institute Genome Sequencing Center for Infectious Disease"/>
            <person name="Wu L."/>
            <person name="Ma J."/>
        </authorList>
    </citation>
    <scope>NUCLEOTIDE SEQUENCE [LARGE SCALE GENOMIC DNA]</scope>
    <source>
        <strain evidence="19 20">JCM 8201</strain>
    </source>
</reference>
<keyword evidence="20" id="KW-1185">Reference proteome</keyword>
<evidence type="ECO:0000256" key="1">
    <source>
        <dbReference type="ARBA" id="ARBA00007504"/>
    </source>
</evidence>
<evidence type="ECO:0000256" key="15">
    <source>
        <dbReference type="RuleBase" id="RU363016"/>
    </source>
</evidence>
<dbReference type="EMBL" id="BAAATZ010000009">
    <property type="protein sequence ID" value="GAA2726243.1"/>
    <property type="molecule type" value="Genomic_DNA"/>
</dbReference>
<proteinExistence type="inferred from homology"/>
<dbReference type="GO" id="GO:0004386">
    <property type="term" value="F:helicase activity"/>
    <property type="evidence" value="ECO:0007669"/>
    <property type="project" value="UniProtKB-KW"/>
</dbReference>
<dbReference type="PROSITE" id="PS51192">
    <property type="entry name" value="HELICASE_ATP_BIND_1"/>
    <property type="match status" value="1"/>
</dbReference>
<dbReference type="CDD" id="cd17992">
    <property type="entry name" value="DEXHc_RecG"/>
    <property type="match status" value="1"/>
</dbReference>
<dbReference type="SUPFAM" id="SSF50249">
    <property type="entry name" value="Nucleic acid-binding proteins"/>
    <property type="match status" value="1"/>
</dbReference>
<evidence type="ECO:0000256" key="7">
    <source>
        <dbReference type="ARBA" id="ARBA00022840"/>
    </source>
</evidence>
<keyword evidence="7 15" id="KW-0067">ATP-binding</keyword>
<gene>
    <name evidence="19" type="primary">recG</name>
    <name evidence="19" type="ORF">GCM10010439_28260</name>
</gene>
<keyword evidence="9 15" id="KW-0233">DNA recombination</keyword>
<sequence>MNLSGDLRSAIGDKTAKILTAKWEMRTVGDLLRHYPRRYVRHGELTDLASLAEGEDVTIVGRVVRRELRKLQRKPYQVFEVTVQDGAGDTLKLSFFGTGVYRADKELQQGILAMIAGKVGYFRGRIQLNHPDFEVIPGLASTETVEEYATKPIPLYPATKELASWKIKSAVDLVLGPGLEVPDPMPPELLARHRLISLTDALERIHRPKDDDELNAARRRLKWDEAFYVQLALAQRRHAAAALPAAPRPARPGGLLEAFDASLPFTLTEGQLAVGEEISADLAGSHPMHRLLQGDVGAGKTIVALRAMLQVVDGGGQAALLAPTEVLAQQHHRSITALLGPLAEAGRLGGAEHATRVALLTGSQGAKVKRAALLEAASGEAGIVVGTHALIQEHVQFADLGLIVVDEQHRFGVEQRDALREKVAGGRPHVLVMTATPIPRTVAMTVFGDLDTSVLRQLPAGRAPIATHVVPAERPAYLKRAWERIREEAAKGRQAYIVCPRIGEGDTGEAVSSAAPAAPADPADSGEPAGQEGARPPLAVLDLLPMLEGELLAGLRVGVLHGRLHPDEKDAVMRRFAAGELDVLLATTVIEVGVDVPNATVMMIMDADRFGVSQLHQLRGRVGRGSLPGLCLLVTDTPPDSGSRERLDAVAATTDGFELSRLDLEQRREGDILGAAQSGRRSSLRLLTLLRDERLIARAREEAAALVAADPDLSGHASLAAGLAELLDEDRVEYLEKA</sequence>
<evidence type="ECO:0000256" key="11">
    <source>
        <dbReference type="ARBA" id="ARBA00023235"/>
    </source>
</evidence>
<evidence type="ECO:0000313" key="20">
    <source>
        <dbReference type="Proteomes" id="UP001501842"/>
    </source>
</evidence>
<comment type="catalytic activity">
    <reaction evidence="14 15">
        <text>ATP + H2O = ADP + phosphate + H(+)</text>
        <dbReference type="Rhea" id="RHEA:13065"/>
        <dbReference type="ChEBI" id="CHEBI:15377"/>
        <dbReference type="ChEBI" id="CHEBI:15378"/>
        <dbReference type="ChEBI" id="CHEBI:30616"/>
        <dbReference type="ChEBI" id="CHEBI:43474"/>
        <dbReference type="ChEBI" id="CHEBI:456216"/>
        <dbReference type="EC" id="5.6.2.4"/>
    </reaction>
</comment>
<dbReference type="Pfam" id="PF19833">
    <property type="entry name" value="RecG_dom3_C"/>
    <property type="match status" value="1"/>
</dbReference>
<comment type="caution">
    <text evidence="19">The sequence shown here is derived from an EMBL/GenBank/DDBJ whole genome shotgun (WGS) entry which is preliminary data.</text>
</comment>
<keyword evidence="6 15" id="KW-0347">Helicase</keyword>
<keyword evidence="8" id="KW-0238">DNA-binding</keyword>